<feature type="transmembrane region" description="Helical" evidence="8">
    <location>
        <begin position="280"/>
        <end position="300"/>
    </location>
</feature>
<dbReference type="GO" id="GO:0015031">
    <property type="term" value="P:protein transport"/>
    <property type="evidence" value="ECO:0007669"/>
    <property type="project" value="InterPro"/>
</dbReference>
<reference evidence="9 10" key="1">
    <citation type="submission" date="2015-07" db="EMBL/GenBank/DDBJ databases">
        <title>The genome of Melipona quadrifasciata.</title>
        <authorList>
            <person name="Pan H."/>
            <person name="Kapheim K."/>
        </authorList>
    </citation>
    <scope>NUCLEOTIDE SEQUENCE [LARGE SCALE GENOMIC DNA]</scope>
    <source>
        <strain evidence="9">0111107301</strain>
        <tissue evidence="9">Whole body</tissue>
    </source>
</reference>
<evidence type="ECO:0000256" key="5">
    <source>
        <dbReference type="ARBA" id="ARBA00023136"/>
    </source>
</evidence>
<comment type="subcellular location">
    <subcellularLocation>
        <location evidence="1">Membrane</location>
        <topology evidence="1">Multi-pass membrane protein</topology>
    </subcellularLocation>
</comment>
<evidence type="ECO:0000256" key="3">
    <source>
        <dbReference type="ARBA" id="ARBA00022692"/>
    </source>
</evidence>
<gene>
    <name evidence="9" type="ORF">WN51_04055</name>
</gene>
<accession>A0A0M8ZSE5</accession>
<evidence type="ECO:0000256" key="8">
    <source>
        <dbReference type="SAM" id="Phobius"/>
    </source>
</evidence>
<keyword evidence="3 8" id="KW-0812">Transmembrane</keyword>
<feature type="region of interest" description="Disordered" evidence="7">
    <location>
        <begin position="23"/>
        <end position="50"/>
    </location>
</feature>
<feature type="transmembrane region" description="Helical" evidence="8">
    <location>
        <begin position="251"/>
        <end position="273"/>
    </location>
</feature>
<evidence type="ECO:0000256" key="7">
    <source>
        <dbReference type="SAM" id="MobiDB-lite"/>
    </source>
</evidence>
<feature type="region of interest" description="Disordered" evidence="7">
    <location>
        <begin position="423"/>
        <end position="452"/>
    </location>
</feature>
<dbReference type="STRING" id="166423.A0A0M8ZSE5"/>
<dbReference type="GO" id="GO:0005789">
    <property type="term" value="C:endoplasmic reticulum membrane"/>
    <property type="evidence" value="ECO:0007669"/>
    <property type="project" value="InterPro"/>
</dbReference>
<sequence length="452" mass="51211">MDQPGRIPHYRVRRDDLVEVHASGTGHGYASTTNRRAADAKWSTRRTGTGRFPQGRKILEDSTKRMKGWFDAFRIDGGPTLYSYSNRTPVTGDVPLVIVFVIFGTIFTAFLVIFPGIRKERVSTFLTVTLSLFVGASIQVAQYGSSWHTSSATIISTYSAFSKQKTAAEIGGYIGLMHINITYELLPSSDNPMDDVEYNERFWWRSTGEMTSAFKQALNQGAPFPIVSLAEYFSLHQEGFSWGSKYRQAGYYASLMLWTSFASWIMMNLLLIVVPRYGAYGMIFTGICMLLTNLIYWALLPCEPLIAHIEGSILAFNLGWNYWLVLLAGIGCMFAGVVITAIDMIFPHQFSTILEVDYDTPYDRHVIIEESFDTRNIRRRPKIEDSLGDRIISQLSSKLQNRHDTKEETQGVINRGYTSHECSEFHHESNEDSTKSNWSYPFPSSSRRPVNA</sequence>
<keyword evidence="6" id="KW-0325">Glycoprotein</keyword>
<comment type="similarity">
    <text evidence="2">Belongs to the DUOXA family.</text>
</comment>
<dbReference type="Proteomes" id="UP000053105">
    <property type="component" value="Unassembled WGS sequence"/>
</dbReference>
<evidence type="ECO:0000313" key="9">
    <source>
        <dbReference type="EMBL" id="KOX68569.1"/>
    </source>
</evidence>
<name>A0A0M8ZSE5_9HYME</name>
<feature type="compositionally biased region" description="Basic and acidic residues" evidence="7">
    <location>
        <begin position="423"/>
        <end position="434"/>
    </location>
</feature>
<keyword evidence="5 8" id="KW-0472">Membrane</keyword>
<dbReference type="OrthoDB" id="10042652at2759"/>
<dbReference type="InterPro" id="IPR018469">
    <property type="entry name" value="Dual_oxidase_maturation_fac"/>
</dbReference>
<organism evidence="9 10">
    <name type="scientific">Melipona quadrifasciata</name>
    <dbReference type="NCBI Taxonomy" id="166423"/>
    <lineage>
        <taxon>Eukaryota</taxon>
        <taxon>Metazoa</taxon>
        <taxon>Ecdysozoa</taxon>
        <taxon>Arthropoda</taxon>
        <taxon>Hexapoda</taxon>
        <taxon>Insecta</taxon>
        <taxon>Pterygota</taxon>
        <taxon>Neoptera</taxon>
        <taxon>Endopterygota</taxon>
        <taxon>Hymenoptera</taxon>
        <taxon>Apocrita</taxon>
        <taxon>Aculeata</taxon>
        <taxon>Apoidea</taxon>
        <taxon>Anthophila</taxon>
        <taxon>Apidae</taxon>
        <taxon>Melipona</taxon>
    </lineage>
</organism>
<dbReference type="PANTHER" id="PTHR31158">
    <property type="entry name" value="DUAL OXIDASE 2"/>
    <property type="match status" value="1"/>
</dbReference>
<evidence type="ECO:0000256" key="1">
    <source>
        <dbReference type="ARBA" id="ARBA00004141"/>
    </source>
</evidence>
<evidence type="ECO:0000313" key="10">
    <source>
        <dbReference type="Proteomes" id="UP000053105"/>
    </source>
</evidence>
<proteinExistence type="inferred from homology"/>
<dbReference type="PANTHER" id="PTHR31158:SF10">
    <property type="entry name" value="LD27791P"/>
    <property type="match status" value="1"/>
</dbReference>
<feature type="transmembrane region" description="Helical" evidence="8">
    <location>
        <begin position="320"/>
        <end position="342"/>
    </location>
</feature>
<dbReference type="Pfam" id="PF10204">
    <property type="entry name" value="DuoxA"/>
    <property type="match status" value="1"/>
</dbReference>
<keyword evidence="4 8" id="KW-1133">Transmembrane helix</keyword>
<keyword evidence="10" id="KW-1185">Reference proteome</keyword>
<feature type="transmembrane region" description="Helical" evidence="8">
    <location>
        <begin position="94"/>
        <end position="115"/>
    </location>
</feature>
<feature type="transmembrane region" description="Helical" evidence="8">
    <location>
        <begin position="122"/>
        <end position="141"/>
    </location>
</feature>
<evidence type="ECO:0000256" key="2">
    <source>
        <dbReference type="ARBA" id="ARBA00009816"/>
    </source>
</evidence>
<dbReference type="EMBL" id="KQ435922">
    <property type="protein sequence ID" value="KOX68569.1"/>
    <property type="molecule type" value="Genomic_DNA"/>
</dbReference>
<protein>
    <submittedName>
        <fullName evidence="9">DUOXA-like protein C06E1.3</fullName>
    </submittedName>
</protein>
<evidence type="ECO:0000256" key="4">
    <source>
        <dbReference type="ARBA" id="ARBA00022989"/>
    </source>
</evidence>
<evidence type="ECO:0000256" key="6">
    <source>
        <dbReference type="ARBA" id="ARBA00023180"/>
    </source>
</evidence>
<feature type="compositionally biased region" description="Polar residues" evidence="7">
    <location>
        <begin position="435"/>
        <end position="452"/>
    </location>
</feature>
<dbReference type="AlphaFoldDB" id="A0A0M8ZSE5"/>